<sequence>MVTHPRISASDSSYRASGTGPESIGSVSIPEALLPAPREAPSQEPMGFAPPTSRSHVAVPGATDQAPAAVDGAHVPSLSRQLLGSKFGVLTKAISVVDGSVRNLPPLPQIVVAREEDAKIVVSCEGHVSRELASRDLILGAVTELMDAETPATEAQSPQYSEKEIVISIFDVAVPTLECVDLPGIRQDTSTGARGITEAIVQSYLEKECIILCVIEGSKGSLSTARALAMVKEQDRCKDTILVFTKADEVVPRNVKPYIVDRILGISDDPELQGTEFAGCFAVVNRCTRWEVSLDAATEFERAQFEDTVFKNSHVLKRDNLPRGCDLVEFERRIQERITIPNLLKCLDDEFSKYIVREWKPRAQNALIMRTLRVREAIKRLGKPVGEMSICAVLGILRKEIRLKSLCDDIRKIGERNPEHSDLQYLDFGSNNSFSQLFKLPMDIGRRQRWGSPEWALRCEKRARNLLEACQKATGDDSFLPPLLSAVDAAFKRDYLISGRKNHINFRRFDTLRALLLEKVVPRLYRDAMEKVGHFAARAGTALMDASYAKAPIPPERLVELQESITGCVLHHLVHLVEKKLALGAGIPDDFCLEENAWYAQRRLKLLEQFAKLGDAKTTIDSID</sequence>
<dbReference type="Pfam" id="PF00350">
    <property type="entry name" value="Dynamin_N"/>
    <property type="match status" value="1"/>
</dbReference>
<feature type="compositionally biased region" description="Low complexity" evidence="1">
    <location>
        <begin position="30"/>
        <end position="40"/>
    </location>
</feature>
<dbReference type="InterPro" id="IPR027417">
    <property type="entry name" value="P-loop_NTPase"/>
</dbReference>
<organism evidence="3 4">
    <name type="scientific">Klebsormidium nitens</name>
    <name type="common">Green alga</name>
    <name type="synonym">Ulothrix nitens</name>
    <dbReference type="NCBI Taxonomy" id="105231"/>
    <lineage>
        <taxon>Eukaryota</taxon>
        <taxon>Viridiplantae</taxon>
        <taxon>Streptophyta</taxon>
        <taxon>Klebsormidiophyceae</taxon>
        <taxon>Klebsormidiales</taxon>
        <taxon>Klebsormidiaceae</taxon>
        <taxon>Klebsormidium</taxon>
    </lineage>
</organism>
<evidence type="ECO:0000313" key="4">
    <source>
        <dbReference type="Proteomes" id="UP000054558"/>
    </source>
</evidence>
<dbReference type="InterPro" id="IPR022812">
    <property type="entry name" value="Dynamin"/>
</dbReference>
<protein>
    <recommendedName>
        <fullName evidence="2">Dynamin N-terminal domain-containing protein</fullName>
    </recommendedName>
</protein>
<evidence type="ECO:0000313" key="3">
    <source>
        <dbReference type="EMBL" id="GAQ81497.1"/>
    </source>
</evidence>
<name>A0A1Y1HY86_KLENI</name>
<dbReference type="EMBL" id="DF237031">
    <property type="protein sequence ID" value="GAQ81497.1"/>
    <property type="molecule type" value="Genomic_DNA"/>
</dbReference>
<dbReference type="InterPro" id="IPR045063">
    <property type="entry name" value="Dynamin_N"/>
</dbReference>
<reference evidence="3 4" key="1">
    <citation type="journal article" date="2014" name="Nat. Commun.">
        <title>Klebsormidium flaccidum genome reveals primary factors for plant terrestrial adaptation.</title>
        <authorList>
            <person name="Hori K."/>
            <person name="Maruyama F."/>
            <person name="Fujisawa T."/>
            <person name="Togashi T."/>
            <person name="Yamamoto N."/>
            <person name="Seo M."/>
            <person name="Sato S."/>
            <person name="Yamada T."/>
            <person name="Mori H."/>
            <person name="Tajima N."/>
            <person name="Moriyama T."/>
            <person name="Ikeuchi M."/>
            <person name="Watanabe M."/>
            <person name="Wada H."/>
            <person name="Kobayashi K."/>
            <person name="Saito M."/>
            <person name="Masuda T."/>
            <person name="Sasaki-Sekimoto Y."/>
            <person name="Mashiguchi K."/>
            <person name="Awai K."/>
            <person name="Shimojima M."/>
            <person name="Masuda S."/>
            <person name="Iwai M."/>
            <person name="Nobusawa T."/>
            <person name="Narise T."/>
            <person name="Kondo S."/>
            <person name="Saito H."/>
            <person name="Sato R."/>
            <person name="Murakawa M."/>
            <person name="Ihara Y."/>
            <person name="Oshima-Yamada Y."/>
            <person name="Ohtaka K."/>
            <person name="Satoh M."/>
            <person name="Sonobe K."/>
            <person name="Ishii M."/>
            <person name="Ohtani R."/>
            <person name="Kanamori-Sato M."/>
            <person name="Honoki R."/>
            <person name="Miyazaki D."/>
            <person name="Mochizuki H."/>
            <person name="Umetsu J."/>
            <person name="Higashi K."/>
            <person name="Shibata D."/>
            <person name="Kamiya Y."/>
            <person name="Sato N."/>
            <person name="Nakamura Y."/>
            <person name="Tabata S."/>
            <person name="Ida S."/>
            <person name="Kurokawa K."/>
            <person name="Ohta H."/>
        </authorList>
    </citation>
    <scope>NUCLEOTIDE SEQUENCE [LARGE SCALE GENOMIC DNA]</scope>
    <source>
        <strain evidence="3 4">NIES-2285</strain>
    </source>
</reference>
<dbReference type="PANTHER" id="PTHR11566">
    <property type="entry name" value="DYNAMIN"/>
    <property type="match status" value="1"/>
</dbReference>
<dbReference type="Proteomes" id="UP000054558">
    <property type="component" value="Unassembled WGS sequence"/>
</dbReference>
<keyword evidence="4" id="KW-1185">Reference proteome</keyword>
<dbReference type="SUPFAM" id="SSF52540">
    <property type="entry name" value="P-loop containing nucleoside triphosphate hydrolases"/>
    <property type="match status" value="1"/>
</dbReference>
<dbReference type="Gene3D" id="3.40.50.300">
    <property type="entry name" value="P-loop containing nucleotide triphosphate hydrolases"/>
    <property type="match status" value="1"/>
</dbReference>
<evidence type="ECO:0000256" key="1">
    <source>
        <dbReference type="SAM" id="MobiDB-lite"/>
    </source>
</evidence>
<accession>A0A1Y1HY86</accession>
<feature type="region of interest" description="Disordered" evidence="1">
    <location>
        <begin position="1"/>
        <end position="59"/>
    </location>
</feature>
<proteinExistence type="predicted"/>
<dbReference type="AlphaFoldDB" id="A0A1Y1HY86"/>
<evidence type="ECO:0000259" key="2">
    <source>
        <dbReference type="Pfam" id="PF00350"/>
    </source>
</evidence>
<feature type="domain" description="Dynamin N-terminal" evidence="2">
    <location>
        <begin position="139"/>
        <end position="246"/>
    </location>
</feature>
<gene>
    <name evidence="3" type="ORF">KFL_000820030</name>
</gene>